<organism evidence="4 5">
    <name type="scientific">Cryptosporangium phraense</name>
    <dbReference type="NCBI Taxonomy" id="2593070"/>
    <lineage>
        <taxon>Bacteria</taxon>
        <taxon>Bacillati</taxon>
        <taxon>Actinomycetota</taxon>
        <taxon>Actinomycetes</taxon>
        <taxon>Cryptosporangiales</taxon>
        <taxon>Cryptosporangiaceae</taxon>
        <taxon>Cryptosporangium</taxon>
    </lineage>
</organism>
<dbReference type="InParanoid" id="A0A545AWC4"/>
<dbReference type="PROSITE" id="PS51462">
    <property type="entry name" value="NUDIX"/>
    <property type="match status" value="1"/>
</dbReference>
<dbReference type="RefSeq" id="WP_142703808.1">
    <property type="nucleotide sequence ID" value="NZ_VIRS01000004.1"/>
</dbReference>
<comment type="cofactor">
    <cofactor evidence="1">
        <name>Mg(2+)</name>
        <dbReference type="ChEBI" id="CHEBI:18420"/>
    </cofactor>
</comment>
<dbReference type="Gene3D" id="3.90.79.10">
    <property type="entry name" value="Nucleoside Triphosphate Pyrophosphohydrolase"/>
    <property type="match status" value="1"/>
</dbReference>
<evidence type="ECO:0000256" key="1">
    <source>
        <dbReference type="ARBA" id="ARBA00001946"/>
    </source>
</evidence>
<dbReference type="InterPro" id="IPR020084">
    <property type="entry name" value="NUDIX_hydrolase_CS"/>
</dbReference>
<dbReference type="PANTHER" id="PTHR43046">
    <property type="entry name" value="GDP-MANNOSE MANNOSYL HYDROLASE"/>
    <property type="match status" value="1"/>
</dbReference>
<dbReference type="OrthoDB" id="21342at2"/>
<feature type="domain" description="Nudix hydrolase" evidence="3">
    <location>
        <begin position="8"/>
        <end position="140"/>
    </location>
</feature>
<reference evidence="4 5" key="1">
    <citation type="submission" date="2019-07" db="EMBL/GenBank/DDBJ databases">
        <title>Cryptosporangium phraense sp. nov., isolated from plant litter.</title>
        <authorList>
            <person name="Suriyachadkun C."/>
        </authorList>
    </citation>
    <scope>NUCLEOTIDE SEQUENCE [LARGE SCALE GENOMIC DNA]</scope>
    <source>
        <strain evidence="4 5">A-T 5661</strain>
    </source>
</reference>
<protein>
    <submittedName>
        <fullName evidence="4">NUDIX domain-containing protein</fullName>
    </submittedName>
</protein>
<dbReference type="PANTHER" id="PTHR43046:SF16">
    <property type="entry name" value="ADP-RIBOSE PYROPHOSPHATASE YJHB-RELATED"/>
    <property type="match status" value="1"/>
</dbReference>
<dbReference type="InterPro" id="IPR015797">
    <property type="entry name" value="NUDIX_hydrolase-like_dom_sf"/>
</dbReference>
<evidence type="ECO:0000259" key="3">
    <source>
        <dbReference type="PROSITE" id="PS51462"/>
    </source>
</evidence>
<dbReference type="CDD" id="cd04683">
    <property type="entry name" value="NUDIX_Hydrolase"/>
    <property type="match status" value="1"/>
</dbReference>
<dbReference type="GO" id="GO:0016787">
    <property type="term" value="F:hydrolase activity"/>
    <property type="evidence" value="ECO:0007669"/>
    <property type="project" value="UniProtKB-KW"/>
</dbReference>
<evidence type="ECO:0000313" key="4">
    <source>
        <dbReference type="EMBL" id="TQS45624.1"/>
    </source>
</evidence>
<keyword evidence="5" id="KW-1185">Reference proteome</keyword>
<dbReference type="SUPFAM" id="SSF55811">
    <property type="entry name" value="Nudix"/>
    <property type="match status" value="1"/>
</dbReference>
<dbReference type="Pfam" id="PF00293">
    <property type="entry name" value="NUDIX"/>
    <property type="match status" value="1"/>
</dbReference>
<gene>
    <name evidence="4" type="ORF">FL583_07815</name>
</gene>
<comment type="caution">
    <text evidence="4">The sequence shown here is derived from an EMBL/GenBank/DDBJ whole genome shotgun (WGS) entry which is preliminary data.</text>
</comment>
<proteinExistence type="predicted"/>
<dbReference type="PROSITE" id="PS00893">
    <property type="entry name" value="NUDIX_BOX"/>
    <property type="match status" value="1"/>
</dbReference>
<evidence type="ECO:0000313" key="5">
    <source>
        <dbReference type="Proteomes" id="UP000317982"/>
    </source>
</evidence>
<evidence type="ECO:0000256" key="2">
    <source>
        <dbReference type="ARBA" id="ARBA00022801"/>
    </source>
</evidence>
<keyword evidence="2" id="KW-0378">Hydrolase</keyword>
<dbReference type="AlphaFoldDB" id="A0A545AWC4"/>
<accession>A0A545AWC4</accession>
<dbReference type="Proteomes" id="UP000317982">
    <property type="component" value="Unassembled WGS sequence"/>
</dbReference>
<dbReference type="EMBL" id="VIRS01000004">
    <property type="protein sequence ID" value="TQS45624.1"/>
    <property type="molecule type" value="Genomic_DNA"/>
</dbReference>
<sequence>MRAFRRFAVVPAAYVVLRRDDGRILLQRRQNTGYLDGHWAVGAAGHVEAGESVLDAARREAQEELGIAVDDLRPITVMHRTVGTARIDQRVDFFFECRRWTGEPERREPDRAAELRWVSPDELPTPVVPHERWVLENWRDGDIPAVTTFGFSTVRRA</sequence>
<dbReference type="InterPro" id="IPR000086">
    <property type="entry name" value="NUDIX_hydrolase_dom"/>
</dbReference>
<name>A0A545AWC4_9ACTN</name>